<sequence>MAKTTISCVESRHRSWTGIVMLVFLLKSVEGLGVNWGTQMSHMMPSKNVVQMLQDIGITKVKLFDANPSVLSALAGSNIEVMVGIPNDMLRMLATSSKAADDWVHQNVSGYLSKHGVNIKYVAVGNEPFLTSYNGTFEGVTYPALVNVEQSLAKANLANQVKVTVPLNADVLTNPNSPLPSFGIFRPDIRGLMLSIVSFLDKIGAPFTINLYPFISLHQDPNFPREFAFFDGDSPPVLDGSNTYTNVFDASYDLLVAALRDAGYSNMPIIVGEVGWPTDGDINANVQNARRFNQGLLQHILSSQGTPLRPGVPVEAYLFSLVDEDQKSIAPGGFERHWGIYTFDGQAKYPLDLTGRGSGNSLVNAHGVTYLESKWCILNPKGDPSKLGSNVGYACTYADCTSLSYGGTCNFLSTQGNASYAFNSYYQQNNQQFESCNFQGLAMITNKDPSFNGCRFEVQIVSGSLLCSPLSKSLIMGYIALFIAILCSFL</sequence>
<organism evidence="1 2">
    <name type="scientific">Diphasiastrum complanatum</name>
    <name type="common">Issler's clubmoss</name>
    <name type="synonym">Lycopodium complanatum</name>
    <dbReference type="NCBI Taxonomy" id="34168"/>
    <lineage>
        <taxon>Eukaryota</taxon>
        <taxon>Viridiplantae</taxon>
        <taxon>Streptophyta</taxon>
        <taxon>Embryophyta</taxon>
        <taxon>Tracheophyta</taxon>
        <taxon>Lycopodiopsida</taxon>
        <taxon>Lycopodiales</taxon>
        <taxon>Lycopodiaceae</taxon>
        <taxon>Lycopodioideae</taxon>
        <taxon>Diphasiastrum</taxon>
    </lineage>
</organism>
<keyword evidence="2" id="KW-1185">Reference proteome</keyword>
<evidence type="ECO:0000313" key="2">
    <source>
        <dbReference type="Proteomes" id="UP001162992"/>
    </source>
</evidence>
<accession>A0ACC2BBX0</accession>
<proteinExistence type="predicted"/>
<evidence type="ECO:0000313" key="1">
    <source>
        <dbReference type="EMBL" id="KAJ7527283.1"/>
    </source>
</evidence>
<gene>
    <name evidence="1" type="ORF">O6H91_16G046600</name>
</gene>
<dbReference type="EMBL" id="CM055107">
    <property type="protein sequence ID" value="KAJ7527283.1"/>
    <property type="molecule type" value="Genomic_DNA"/>
</dbReference>
<dbReference type="Proteomes" id="UP001162992">
    <property type="component" value="Chromosome 16"/>
</dbReference>
<reference evidence="2" key="1">
    <citation type="journal article" date="2024" name="Proc. Natl. Acad. Sci. U.S.A.">
        <title>Extraordinary preservation of gene collinearity over three hundred million years revealed in homosporous lycophytes.</title>
        <authorList>
            <person name="Li C."/>
            <person name="Wickell D."/>
            <person name="Kuo L.Y."/>
            <person name="Chen X."/>
            <person name="Nie B."/>
            <person name="Liao X."/>
            <person name="Peng D."/>
            <person name="Ji J."/>
            <person name="Jenkins J."/>
            <person name="Williams M."/>
            <person name="Shu S."/>
            <person name="Plott C."/>
            <person name="Barry K."/>
            <person name="Rajasekar S."/>
            <person name="Grimwood J."/>
            <person name="Han X."/>
            <person name="Sun S."/>
            <person name="Hou Z."/>
            <person name="He W."/>
            <person name="Dai G."/>
            <person name="Sun C."/>
            <person name="Schmutz J."/>
            <person name="Leebens-Mack J.H."/>
            <person name="Li F.W."/>
            <person name="Wang L."/>
        </authorList>
    </citation>
    <scope>NUCLEOTIDE SEQUENCE [LARGE SCALE GENOMIC DNA]</scope>
    <source>
        <strain evidence="2">cv. PW_Plant_1</strain>
    </source>
</reference>
<name>A0ACC2BBX0_DIPCM</name>
<comment type="caution">
    <text evidence="1">The sequence shown here is derived from an EMBL/GenBank/DDBJ whole genome shotgun (WGS) entry which is preliminary data.</text>
</comment>
<protein>
    <submittedName>
        <fullName evidence="1">Uncharacterized protein</fullName>
    </submittedName>
</protein>